<dbReference type="Proteomes" id="UP000822688">
    <property type="component" value="Chromosome 12"/>
</dbReference>
<organism evidence="2 3">
    <name type="scientific">Ceratodon purpureus</name>
    <name type="common">Fire moss</name>
    <name type="synonym">Dicranum purpureum</name>
    <dbReference type="NCBI Taxonomy" id="3225"/>
    <lineage>
        <taxon>Eukaryota</taxon>
        <taxon>Viridiplantae</taxon>
        <taxon>Streptophyta</taxon>
        <taxon>Embryophyta</taxon>
        <taxon>Bryophyta</taxon>
        <taxon>Bryophytina</taxon>
        <taxon>Bryopsida</taxon>
        <taxon>Dicranidae</taxon>
        <taxon>Pseudoditrichales</taxon>
        <taxon>Ditrichaceae</taxon>
        <taxon>Ceratodon</taxon>
    </lineage>
</organism>
<protein>
    <recommendedName>
        <fullName evidence="4">Secreted protein</fullName>
    </recommendedName>
</protein>
<evidence type="ECO:0000313" key="3">
    <source>
        <dbReference type="Proteomes" id="UP000822688"/>
    </source>
</evidence>
<evidence type="ECO:0000256" key="1">
    <source>
        <dbReference type="SAM" id="SignalP"/>
    </source>
</evidence>
<gene>
    <name evidence="2" type="ORF">KC19_12G015600</name>
</gene>
<feature type="signal peptide" evidence="1">
    <location>
        <begin position="1"/>
        <end position="15"/>
    </location>
</feature>
<proteinExistence type="predicted"/>
<evidence type="ECO:0000313" key="2">
    <source>
        <dbReference type="EMBL" id="KAG0553494.1"/>
    </source>
</evidence>
<sequence length="63" mass="7138">MLALLFLLNPGYIHSTDMKCVPSMRHHHGQYLPINRTDSSRDCTVSPVIQTCRKILCTVRPGD</sequence>
<reference evidence="2" key="1">
    <citation type="submission" date="2020-06" db="EMBL/GenBank/DDBJ databases">
        <title>WGS assembly of Ceratodon purpureus strain R40.</title>
        <authorList>
            <person name="Carey S.B."/>
            <person name="Jenkins J."/>
            <person name="Shu S."/>
            <person name="Lovell J.T."/>
            <person name="Sreedasyam A."/>
            <person name="Maumus F."/>
            <person name="Tiley G.P."/>
            <person name="Fernandez-Pozo N."/>
            <person name="Barry K."/>
            <person name="Chen C."/>
            <person name="Wang M."/>
            <person name="Lipzen A."/>
            <person name="Daum C."/>
            <person name="Saski C.A."/>
            <person name="Payton A.C."/>
            <person name="Mcbreen J.C."/>
            <person name="Conrad R.E."/>
            <person name="Kollar L.M."/>
            <person name="Olsson S."/>
            <person name="Huttunen S."/>
            <person name="Landis J.B."/>
            <person name="Wickett N.J."/>
            <person name="Johnson M.G."/>
            <person name="Rensing S.A."/>
            <person name="Grimwood J."/>
            <person name="Schmutz J."/>
            <person name="Mcdaniel S.F."/>
        </authorList>
    </citation>
    <scope>NUCLEOTIDE SEQUENCE</scope>
    <source>
        <strain evidence="2">R40</strain>
    </source>
</reference>
<evidence type="ECO:0008006" key="4">
    <source>
        <dbReference type="Google" id="ProtNLM"/>
    </source>
</evidence>
<name>A0A8T0G4U6_CERPU</name>
<comment type="caution">
    <text evidence="2">The sequence shown here is derived from an EMBL/GenBank/DDBJ whole genome shotgun (WGS) entry which is preliminary data.</text>
</comment>
<keyword evidence="1" id="KW-0732">Signal</keyword>
<accession>A0A8T0G4U6</accession>
<dbReference type="EMBL" id="CM026433">
    <property type="protein sequence ID" value="KAG0553494.1"/>
    <property type="molecule type" value="Genomic_DNA"/>
</dbReference>
<feature type="chain" id="PRO_5035940181" description="Secreted protein" evidence="1">
    <location>
        <begin position="16"/>
        <end position="63"/>
    </location>
</feature>
<keyword evidence="3" id="KW-1185">Reference proteome</keyword>
<dbReference type="AlphaFoldDB" id="A0A8T0G4U6"/>